<dbReference type="GO" id="GO:0005886">
    <property type="term" value="C:plasma membrane"/>
    <property type="evidence" value="ECO:0007669"/>
    <property type="project" value="UniProtKB-SubCell"/>
</dbReference>
<evidence type="ECO:0000313" key="16">
    <source>
        <dbReference type="RefSeq" id="XP_006816201.1"/>
    </source>
</evidence>
<dbReference type="AlphaFoldDB" id="D1LX22"/>
<dbReference type="SUPFAM" id="SSF81321">
    <property type="entry name" value="Family A G protein-coupled receptor-like"/>
    <property type="match status" value="1"/>
</dbReference>
<evidence type="ECO:0000256" key="5">
    <source>
        <dbReference type="ARBA" id="ARBA00023040"/>
    </source>
</evidence>
<keyword evidence="8 13" id="KW-0675">Receptor</keyword>
<dbReference type="GeneID" id="100313612"/>
<dbReference type="RefSeq" id="XP_006816201.1">
    <property type="nucleotide sequence ID" value="XM_006816138.1"/>
</dbReference>
<dbReference type="CDD" id="cd15005">
    <property type="entry name" value="7tmA_SREB-like"/>
    <property type="match status" value="1"/>
</dbReference>
<dbReference type="PANTHER" id="PTHR19268">
    <property type="entry name" value="G PROTEIN-COUPLED RECEPTOR"/>
    <property type="match status" value="1"/>
</dbReference>
<keyword evidence="14" id="KW-1185">Reference proteome</keyword>
<dbReference type="OrthoDB" id="6129346at2759"/>
<evidence type="ECO:0000256" key="8">
    <source>
        <dbReference type="ARBA" id="ARBA00023170"/>
    </source>
</evidence>
<feature type="transmembrane region" description="Helical" evidence="11">
    <location>
        <begin position="88"/>
        <end position="108"/>
    </location>
</feature>
<feature type="transmembrane region" description="Helical" evidence="11">
    <location>
        <begin position="213"/>
        <end position="232"/>
    </location>
</feature>
<reference evidence="15 16" key="2">
    <citation type="submission" date="2025-05" db="UniProtKB">
        <authorList>
            <consortium name="RefSeq"/>
        </authorList>
    </citation>
    <scope>IDENTIFICATION</scope>
    <source>
        <tissue evidence="16">Testes</tissue>
    </source>
</reference>
<keyword evidence="2" id="KW-1003">Cell membrane</keyword>
<dbReference type="PANTHER" id="PTHR19268:SF2">
    <property type="entry name" value="G-PROTEIN COUPLED RECEPTORS FAMILY 1 PROFILE DOMAIN-CONTAINING PROTEIN"/>
    <property type="match status" value="1"/>
</dbReference>
<dbReference type="InterPro" id="IPR051509">
    <property type="entry name" value="GPCR_Orphan/Phoenixin"/>
</dbReference>
<keyword evidence="7" id="KW-1015">Disulfide bond</keyword>
<feature type="transmembrane region" description="Helical" evidence="11">
    <location>
        <begin position="128"/>
        <end position="151"/>
    </location>
</feature>
<evidence type="ECO:0000256" key="3">
    <source>
        <dbReference type="ARBA" id="ARBA00022692"/>
    </source>
</evidence>
<organism evidence="13">
    <name type="scientific">Saccoglossus kowalevskii</name>
    <name type="common">Acorn worm</name>
    <dbReference type="NCBI Taxonomy" id="10224"/>
    <lineage>
        <taxon>Eukaryota</taxon>
        <taxon>Metazoa</taxon>
        <taxon>Hemichordata</taxon>
        <taxon>Enteropneusta</taxon>
        <taxon>Harrimaniidae</taxon>
        <taxon>Saccoglossus</taxon>
    </lineage>
</organism>
<evidence type="ECO:0000256" key="2">
    <source>
        <dbReference type="ARBA" id="ARBA00022475"/>
    </source>
</evidence>
<evidence type="ECO:0000256" key="10">
    <source>
        <dbReference type="ARBA" id="ARBA00023224"/>
    </source>
</evidence>
<keyword evidence="6 11" id="KW-0472">Membrane</keyword>
<dbReference type="Proteomes" id="UP000694865">
    <property type="component" value="Unplaced"/>
</dbReference>
<evidence type="ECO:0000256" key="11">
    <source>
        <dbReference type="SAM" id="Phobius"/>
    </source>
</evidence>
<keyword evidence="9" id="KW-0325">Glycoprotein</keyword>
<protein>
    <submittedName>
        <fullName evidence="13 15 16">G protein coupled receptor 85-like protein</fullName>
    </submittedName>
</protein>
<keyword evidence="5" id="KW-0297">G-protein coupled receptor</keyword>
<dbReference type="PRINTS" id="PR00237">
    <property type="entry name" value="GPCRRHODOPSN"/>
</dbReference>
<dbReference type="GO" id="GO:0004930">
    <property type="term" value="F:G protein-coupled receptor activity"/>
    <property type="evidence" value="ECO:0007669"/>
    <property type="project" value="UniProtKB-KW"/>
</dbReference>
<keyword evidence="10" id="KW-0807">Transducer</keyword>
<sequence length="403" mass="45864">MVVSNTTTTTQNCDNSSSSVTAIMAVVAGLDNRHGSDETMGYDKPQTELAVFKTFTLIVIIAVSVCGNGIMCFIVVRDKSLHRPPFYFLLNIALADMLRALHCLSFTASAVSHHGWIYGKAVCQVIAFFNVLLTFGSVFTLFVLAISRYAVFRYHKFHRLKMSFLACLLVILVAWALAIVMAFPPVFGLGSYTYIPREYQCNYDHRFYKSNDTLGFILVLVISIILTHLMYLKSLIFLRHHRKMTPINFVPASSNNWTFYGPGATGRAAANWVTGFAGLGPPPPTLVGFSQYARRSHLHAHFKRESETTRTTYIITLAFLVLWLPYIIYNYIIIFVRDYNFSEQFVAMATWMTYLQVCVNPIICFCCNRNLRKSLMTVANCIKGRNTWMNNERQQAYQYTGER</sequence>
<feature type="transmembrane region" description="Helical" evidence="11">
    <location>
        <begin position="313"/>
        <end position="333"/>
    </location>
</feature>
<dbReference type="PROSITE" id="PS50262">
    <property type="entry name" value="G_PROTEIN_RECEP_F1_2"/>
    <property type="match status" value="1"/>
</dbReference>
<keyword evidence="3 11" id="KW-0812">Transmembrane</keyword>
<evidence type="ECO:0000256" key="7">
    <source>
        <dbReference type="ARBA" id="ARBA00023157"/>
    </source>
</evidence>
<accession>D1LX22</accession>
<evidence type="ECO:0000256" key="4">
    <source>
        <dbReference type="ARBA" id="ARBA00022989"/>
    </source>
</evidence>
<dbReference type="InterPro" id="IPR000276">
    <property type="entry name" value="GPCR_Rhodpsn"/>
</dbReference>
<feature type="transmembrane region" description="Helical" evidence="11">
    <location>
        <begin position="55"/>
        <end position="76"/>
    </location>
</feature>
<dbReference type="RefSeq" id="NP_001161549.1">
    <property type="nucleotide sequence ID" value="NM_001168077.1"/>
</dbReference>
<dbReference type="Gene3D" id="1.20.1070.10">
    <property type="entry name" value="Rhodopsin 7-helix transmembrane proteins"/>
    <property type="match status" value="1"/>
</dbReference>
<evidence type="ECO:0000256" key="6">
    <source>
        <dbReference type="ARBA" id="ARBA00023136"/>
    </source>
</evidence>
<name>D1LX22_SACKO</name>
<dbReference type="InterPro" id="IPR017452">
    <property type="entry name" value="GPCR_Rhodpsn_7TM"/>
</dbReference>
<proteinExistence type="evidence at transcript level"/>
<dbReference type="KEGG" id="sko:100313612"/>
<feature type="transmembrane region" description="Helical" evidence="11">
    <location>
        <begin position="345"/>
        <end position="367"/>
    </location>
</feature>
<gene>
    <name evidence="15 16" type="primary">LOC100313612</name>
</gene>
<evidence type="ECO:0000313" key="15">
    <source>
        <dbReference type="RefSeq" id="NP_001161549.1"/>
    </source>
</evidence>
<keyword evidence="4 11" id="KW-1133">Transmembrane helix</keyword>
<feature type="domain" description="G-protein coupled receptors family 1 profile" evidence="12">
    <location>
        <begin position="67"/>
        <end position="364"/>
    </location>
</feature>
<dbReference type="EMBL" id="GU075999">
    <property type="protein sequence ID" value="ACY92528.1"/>
    <property type="molecule type" value="mRNA"/>
</dbReference>
<comment type="subcellular location">
    <subcellularLocation>
        <location evidence="1">Cell membrane</location>
        <topology evidence="1">Multi-pass membrane protein</topology>
    </subcellularLocation>
</comment>
<evidence type="ECO:0000256" key="1">
    <source>
        <dbReference type="ARBA" id="ARBA00004651"/>
    </source>
</evidence>
<evidence type="ECO:0000259" key="12">
    <source>
        <dbReference type="PROSITE" id="PS50262"/>
    </source>
</evidence>
<feature type="transmembrane region" description="Helical" evidence="11">
    <location>
        <begin position="163"/>
        <end position="183"/>
    </location>
</feature>
<reference evidence="13" key="1">
    <citation type="submission" date="2009-10" db="EMBL/GenBank/DDBJ databases">
        <authorList>
            <person name="Freeman R.M.Jr."/>
            <person name="Wu M.M."/>
            <person name="Gerhart J.J."/>
        </authorList>
    </citation>
    <scope>NUCLEOTIDE SEQUENCE</scope>
</reference>
<evidence type="ECO:0000256" key="9">
    <source>
        <dbReference type="ARBA" id="ARBA00023180"/>
    </source>
</evidence>
<dbReference type="Pfam" id="PF00001">
    <property type="entry name" value="7tm_1"/>
    <property type="match status" value="1"/>
</dbReference>
<evidence type="ECO:0000313" key="13">
    <source>
        <dbReference type="EMBL" id="ACY92528.1"/>
    </source>
</evidence>
<evidence type="ECO:0000313" key="14">
    <source>
        <dbReference type="Proteomes" id="UP000694865"/>
    </source>
</evidence>